<dbReference type="Gene3D" id="3.90.220.20">
    <property type="entry name" value="DNA methylase specificity domains"/>
    <property type="match status" value="1"/>
</dbReference>
<keyword evidence="6" id="KW-1185">Reference proteome</keyword>
<protein>
    <submittedName>
        <fullName evidence="5">Restriction endonuclease subunit S</fullName>
    </submittedName>
</protein>
<dbReference type="SUPFAM" id="SSF116734">
    <property type="entry name" value="DNA methylase specificity domain"/>
    <property type="match status" value="2"/>
</dbReference>
<dbReference type="Proteomes" id="UP000629098">
    <property type="component" value="Unassembled WGS sequence"/>
</dbReference>
<evidence type="ECO:0000256" key="2">
    <source>
        <dbReference type="ARBA" id="ARBA00022747"/>
    </source>
</evidence>
<keyword evidence="2" id="KW-0680">Restriction system</keyword>
<dbReference type="InterPro" id="IPR000055">
    <property type="entry name" value="Restrct_endonuc_typeI_TRD"/>
</dbReference>
<dbReference type="InterPro" id="IPR044946">
    <property type="entry name" value="Restrct_endonuc_typeI_TRD_sf"/>
</dbReference>
<evidence type="ECO:0000256" key="3">
    <source>
        <dbReference type="ARBA" id="ARBA00023125"/>
    </source>
</evidence>
<feature type="domain" description="Type I restriction modification DNA specificity" evidence="4">
    <location>
        <begin position="58"/>
        <end position="231"/>
    </location>
</feature>
<dbReference type="PANTHER" id="PTHR30408:SF12">
    <property type="entry name" value="TYPE I RESTRICTION ENZYME MJAVIII SPECIFICITY SUBUNIT"/>
    <property type="match status" value="1"/>
</dbReference>
<accession>A0A8J7C459</accession>
<evidence type="ECO:0000313" key="6">
    <source>
        <dbReference type="Proteomes" id="UP000629098"/>
    </source>
</evidence>
<dbReference type="AlphaFoldDB" id="A0A8J7C459"/>
<keyword evidence="5" id="KW-0540">Nuclease</keyword>
<evidence type="ECO:0000256" key="1">
    <source>
        <dbReference type="ARBA" id="ARBA00010923"/>
    </source>
</evidence>
<dbReference type="PANTHER" id="PTHR30408">
    <property type="entry name" value="TYPE-1 RESTRICTION ENZYME ECOKI SPECIFICITY PROTEIN"/>
    <property type="match status" value="1"/>
</dbReference>
<comment type="caution">
    <text evidence="5">The sequence shown here is derived from an EMBL/GenBank/DDBJ whole genome shotgun (WGS) entry which is preliminary data.</text>
</comment>
<proteinExistence type="inferred from homology"/>
<evidence type="ECO:0000259" key="4">
    <source>
        <dbReference type="Pfam" id="PF01420"/>
    </source>
</evidence>
<organism evidence="5 6">
    <name type="scientific">Iningainema tapete BLCC-T55</name>
    <dbReference type="NCBI Taxonomy" id="2748662"/>
    <lineage>
        <taxon>Bacteria</taxon>
        <taxon>Bacillati</taxon>
        <taxon>Cyanobacteriota</taxon>
        <taxon>Cyanophyceae</taxon>
        <taxon>Nostocales</taxon>
        <taxon>Scytonemataceae</taxon>
        <taxon>Iningainema tapete</taxon>
    </lineage>
</organism>
<keyword evidence="3" id="KW-0238">DNA-binding</keyword>
<dbReference type="GO" id="GO:0003677">
    <property type="term" value="F:DNA binding"/>
    <property type="evidence" value="ECO:0007669"/>
    <property type="project" value="UniProtKB-KW"/>
</dbReference>
<keyword evidence="5" id="KW-0378">Hydrolase</keyword>
<sequence>MCEQKKIADILSSVDEAIASTQAVIDQTRKVKQGLLQQLLTKGIGHTRFKESAIGKIPEEWEVKPLQEIATIQTGLAKGKKVQGNSVELPYLRVANVQDGYLDLSEIKMIRVAPKEIDRYRLKPGDVLLTEGGDLDKLGRGDIWRGQIEMCLHQNHIFAVRPNLNILLPEFLAAQTGSNYGKQYFLNCGKQTTNLASINSTQLKNFPAIVPPMNEQKAIIEVLDSVRSNELAAVLELESLERLKRGLMQDLLTGRVRINNNKL</sequence>
<gene>
    <name evidence="5" type="ORF">ICL16_02300</name>
</gene>
<comment type="similarity">
    <text evidence="1">Belongs to the type-I restriction system S methylase family.</text>
</comment>
<dbReference type="Pfam" id="PF01420">
    <property type="entry name" value="Methylase_S"/>
    <property type="match status" value="1"/>
</dbReference>
<keyword evidence="5" id="KW-0255">Endonuclease</keyword>
<dbReference type="GO" id="GO:0009307">
    <property type="term" value="P:DNA restriction-modification system"/>
    <property type="evidence" value="ECO:0007669"/>
    <property type="project" value="UniProtKB-KW"/>
</dbReference>
<evidence type="ECO:0000313" key="5">
    <source>
        <dbReference type="EMBL" id="MBD2770984.1"/>
    </source>
</evidence>
<dbReference type="InterPro" id="IPR052021">
    <property type="entry name" value="Type-I_RS_S_subunit"/>
</dbReference>
<dbReference type="GO" id="GO:0004519">
    <property type="term" value="F:endonuclease activity"/>
    <property type="evidence" value="ECO:0007669"/>
    <property type="project" value="UniProtKB-KW"/>
</dbReference>
<dbReference type="EMBL" id="JACXAE010000011">
    <property type="protein sequence ID" value="MBD2770984.1"/>
    <property type="molecule type" value="Genomic_DNA"/>
</dbReference>
<name>A0A8J7C459_9CYAN</name>
<reference evidence="5" key="1">
    <citation type="submission" date="2020-09" db="EMBL/GenBank/DDBJ databases">
        <title>Iningainema tapete sp. nov. (Scytonemataceae, Cyanobacteria) from greenhouses in central Florida (USA) produces two types of nodularin with biosynthetic potential for microcystin-LR and anabaenopeptins.</title>
        <authorList>
            <person name="Berthold D.E."/>
            <person name="Lefler F.W."/>
            <person name="Huang I.-S."/>
            <person name="Abdulla H."/>
            <person name="Zimba P.V."/>
            <person name="Laughinghouse H.D. IV."/>
        </authorList>
    </citation>
    <scope>NUCLEOTIDE SEQUENCE</scope>
    <source>
        <strain evidence="5">BLCCT55</strain>
    </source>
</reference>
<dbReference type="CDD" id="cd17253">
    <property type="entry name" value="RMtype1_S_Eco933I-TRD2-CR2_like"/>
    <property type="match status" value="1"/>
</dbReference>